<keyword evidence="4" id="KW-0186">Copper</keyword>
<proteinExistence type="predicted"/>
<comment type="caution">
    <text evidence="8">The sequence shown here is derived from an EMBL/GenBank/DDBJ whole genome shotgun (WGS) entry which is preliminary data.</text>
</comment>
<dbReference type="InterPro" id="IPR055557">
    <property type="entry name" value="DUF7133"/>
</dbReference>
<dbReference type="InterPro" id="IPR029010">
    <property type="entry name" value="ThuA-like"/>
</dbReference>
<dbReference type="GO" id="GO:0005507">
    <property type="term" value="F:copper ion binding"/>
    <property type="evidence" value="ECO:0007669"/>
    <property type="project" value="InterPro"/>
</dbReference>
<dbReference type="Pfam" id="PF00127">
    <property type="entry name" value="Copper-bind"/>
    <property type="match status" value="1"/>
</dbReference>
<dbReference type="Proteomes" id="UP000660862">
    <property type="component" value="Unassembled WGS sequence"/>
</dbReference>
<dbReference type="InterPro" id="IPR011989">
    <property type="entry name" value="ARM-like"/>
</dbReference>
<evidence type="ECO:0000259" key="5">
    <source>
        <dbReference type="Pfam" id="PF00127"/>
    </source>
</evidence>
<dbReference type="PANTHER" id="PTHR33546:SF1">
    <property type="entry name" value="LARGE, MULTIFUNCTIONAL SECRETED PROTEIN"/>
    <property type="match status" value="1"/>
</dbReference>
<dbReference type="Gene3D" id="2.120.10.30">
    <property type="entry name" value="TolB, C-terminal domain"/>
    <property type="match status" value="1"/>
</dbReference>
<dbReference type="PANTHER" id="PTHR33546">
    <property type="entry name" value="LARGE, MULTIFUNCTIONAL SECRETED PROTEIN-RELATED"/>
    <property type="match status" value="1"/>
</dbReference>
<reference evidence="8" key="2">
    <citation type="submission" date="2020-09" db="EMBL/GenBank/DDBJ databases">
        <authorList>
            <person name="Sun Q."/>
            <person name="Zhou Y."/>
        </authorList>
    </citation>
    <scope>NUCLEOTIDE SEQUENCE</scope>
    <source>
        <strain evidence="8">CGMCC 1.12195</strain>
    </source>
</reference>
<dbReference type="InterPro" id="IPR016024">
    <property type="entry name" value="ARM-type_fold"/>
</dbReference>
<evidence type="ECO:0000259" key="7">
    <source>
        <dbReference type="Pfam" id="PF23500"/>
    </source>
</evidence>
<evidence type="ECO:0000259" key="6">
    <source>
        <dbReference type="Pfam" id="PF06283"/>
    </source>
</evidence>
<dbReference type="NCBIfam" id="TIGR02604">
    <property type="entry name" value="Piru_Ver_Nterm"/>
    <property type="match status" value="1"/>
</dbReference>
<evidence type="ECO:0000256" key="2">
    <source>
        <dbReference type="ARBA" id="ARBA00022723"/>
    </source>
</evidence>
<dbReference type="SUPFAM" id="SSF63829">
    <property type="entry name" value="Calcium-dependent phosphotriesterase"/>
    <property type="match status" value="1"/>
</dbReference>
<dbReference type="AlphaFoldDB" id="A0A917HEP7"/>
<evidence type="ECO:0000313" key="8">
    <source>
        <dbReference type="EMBL" id="GGG76142.1"/>
    </source>
</evidence>
<keyword evidence="9" id="KW-1185">Reference proteome</keyword>
<dbReference type="SUPFAM" id="SSF52317">
    <property type="entry name" value="Class I glutamine amidotransferase-like"/>
    <property type="match status" value="1"/>
</dbReference>
<organism evidence="8 9">
    <name type="scientific">Parapedobacter pyrenivorans</name>
    <dbReference type="NCBI Taxonomy" id="1305674"/>
    <lineage>
        <taxon>Bacteria</taxon>
        <taxon>Pseudomonadati</taxon>
        <taxon>Bacteroidota</taxon>
        <taxon>Sphingobacteriia</taxon>
        <taxon>Sphingobacteriales</taxon>
        <taxon>Sphingobacteriaceae</taxon>
        <taxon>Parapedobacter</taxon>
    </lineage>
</organism>
<dbReference type="SUPFAM" id="SSF48371">
    <property type="entry name" value="ARM repeat"/>
    <property type="match status" value="1"/>
</dbReference>
<dbReference type="PROSITE" id="PS00196">
    <property type="entry name" value="COPPER_BLUE"/>
    <property type="match status" value="1"/>
</dbReference>
<dbReference type="CDD" id="cd04233">
    <property type="entry name" value="Auracyanin"/>
    <property type="match status" value="1"/>
</dbReference>
<evidence type="ECO:0000256" key="4">
    <source>
        <dbReference type="ARBA" id="ARBA00023008"/>
    </source>
</evidence>
<dbReference type="Gene3D" id="2.60.40.420">
    <property type="entry name" value="Cupredoxins - blue copper proteins"/>
    <property type="match status" value="1"/>
</dbReference>
<dbReference type="Pfam" id="PF06283">
    <property type="entry name" value="ThuA"/>
    <property type="match status" value="1"/>
</dbReference>
<name>A0A917HEP7_9SPHI</name>
<keyword evidence="1" id="KW-0813">Transport</keyword>
<dbReference type="Pfam" id="PF23500">
    <property type="entry name" value="DUF7133"/>
    <property type="match status" value="1"/>
</dbReference>
<dbReference type="InterPro" id="IPR028871">
    <property type="entry name" value="BlueCu_1_BS"/>
</dbReference>
<gene>
    <name evidence="8" type="ORF">GCM10007415_04850</name>
</gene>
<dbReference type="InterPro" id="IPR011042">
    <property type="entry name" value="6-blade_b-propeller_TolB-like"/>
</dbReference>
<dbReference type="InterPro" id="IPR013428">
    <property type="entry name" value="Membrane-bound_put_N"/>
</dbReference>
<protein>
    <recommendedName>
        <fullName evidence="10">Membrane-bound dehydrogenase domain-containing protein</fullName>
    </recommendedName>
</protein>
<evidence type="ECO:0000256" key="3">
    <source>
        <dbReference type="ARBA" id="ARBA00022982"/>
    </source>
</evidence>
<keyword evidence="3" id="KW-0249">Electron transport</keyword>
<dbReference type="GO" id="GO:0009055">
    <property type="term" value="F:electron transfer activity"/>
    <property type="evidence" value="ECO:0007669"/>
    <property type="project" value="InterPro"/>
</dbReference>
<evidence type="ECO:0008006" key="10">
    <source>
        <dbReference type="Google" id="ProtNLM"/>
    </source>
</evidence>
<dbReference type="InterPro" id="IPR008972">
    <property type="entry name" value="Cupredoxin"/>
</dbReference>
<accession>A0A917HEP7</accession>
<dbReference type="InterPro" id="IPR029062">
    <property type="entry name" value="Class_I_gatase-like"/>
</dbReference>
<dbReference type="EMBL" id="BMER01000001">
    <property type="protein sequence ID" value="GGG76142.1"/>
    <property type="molecule type" value="Genomic_DNA"/>
</dbReference>
<reference evidence="8" key="1">
    <citation type="journal article" date="2014" name="Int. J. Syst. Evol. Microbiol.">
        <title>Complete genome sequence of Corynebacterium casei LMG S-19264T (=DSM 44701T), isolated from a smear-ripened cheese.</title>
        <authorList>
            <consortium name="US DOE Joint Genome Institute (JGI-PGF)"/>
            <person name="Walter F."/>
            <person name="Albersmeier A."/>
            <person name="Kalinowski J."/>
            <person name="Ruckert C."/>
        </authorList>
    </citation>
    <scope>NUCLEOTIDE SEQUENCE</scope>
    <source>
        <strain evidence="8">CGMCC 1.12195</strain>
    </source>
</reference>
<dbReference type="Gene3D" id="3.40.50.880">
    <property type="match status" value="1"/>
</dbReference>
<sequence length="1164" mass="129315">MLFLALIPLFLWNCGGQRNRDDGPRRLELFFLGHASKHHDSELLADILAQEYFTEGINITYSNDPEELTRKDLQRYDGLIVYANHDSISPAQEKALLDYVASGKGFIPLHSASYCFRNSPEVVALIGGQFKSHGGGAFSAEIVKPDHPAMEGVTAFETEWDETYVHDHIADDIVVLMERVDSTGREPYTWVKEYGKGRVFYTAFGHDERTFRNPGFLQLVKSGIRWAVGEEAVKKMEAYTIAQPTYEEGRMPNYERRDPPPRYQLPLSAEESQTLIQVPVGFKLELFASEPDIRKPIAMDWDERGRLWIVETVDYPNTVRNDNSEGDDRITICEDTDGDGKADKFTVFAEGLNIPTSFTFANGGVIVAQAPDFLFLKDTDGDDKADVREVLIEGWGTYDTHAGPSHLQYGLDNKIWGTVGYSGFEGTIGGQPFKFGAGVYQFDSSAKHFEFLGNTTNNTWGLGFSEDFDVFISTANNEHSDFFAIPARYYEKANLHERGIEKIDGHYNMHVLTKELRQVDVHGGFTAAAGHSLYTARAFPQEYWNRVAFISEPTGRLVHRHILEQVGAGFKEKGDGWNLVASSDNWFGPVAAKVGPDGAVWVLDWYNFIIQHNPTPDGFENGEGNAYIDPLRDNTKGRIYRLVHEDAKKYKPYKLNAERPSTLTGALESDNMFWRLTAQRLLVESGNKDAAGDLHDLIGDQSVDDVNVNGAATHAIWTLHGLGLLDGTDEKSLSVVIKALKHPAPGVRKAAIQTLPIGNAEVVQELLKSGVMQDPDLRVRLAAFLALADATPTAEIGKAIFDAVQQPENIGDKWLSHALLIAGAVHRQAFMDGYHQKFGHPDLSNTDGSLAERIFAGKRMSVLPLSTERGGMVGGRQIPDFANQEISFVTDVKRPEMRRILLEGILLSHGDQKDGYTVFLKDDKVHFQVNQKGRKVIISSTDSLPREFSVKASLLSDGKMTLSIDGNQVAESKTVGLFAEVPPGVIRVGNNRQRRWGDAPPIPNVGAYPDDFDFTGLLENARLVIVNTQEEGQDDAVVAENSITIKAIIGEMKYDITNFTAKAGQTLKIVFENPDHMQHNLLILKPGTFEKVGQAADELAKQPNGVEMQYIPATPDVLFSTPLVNPADRYELTFTVPATPGDYPYVCTFPGHWRIMHGVMKVTN</sequence>
<feature type="domain" description="ThuA-like" evidence="6">
    <location>
        <begin position="30"/>
        <end position="227"/>
    </location>
</feature>
<dbReference type="InterPro" id="IPR000923">
    <property type="entry name" value="BlueCu_1"/>
</dbReference>
<dbReference type="SUPFAM" id="SSF49503">
    <property type="entry name" value="Cupredoxins"/>
    <property type="match status" value="1"/>
</dbReference>
<evidence type="ECO:0000313" key="9">
    <source>
        <dbReference type="Proteomes" id="UP000660862"/>
    </source>
</evidence>
<keyword evidence="2" id="KW-0479">Metal-binding</keyword>
<feature type="domain" description="DUF7133" evidence="7">
    <location>
        <begin position="268"/>
        <end position="646"/>
    </location>
</feature>
<feature type="domain" description="Blue (type 1) copper" evidence="5">
    <location>
        <begin position="1045"/>
        <end position="1162"/>
    </location>
</feature>
<dbReference type="Gene3D" id="1.25.10.10">
    <property type="entry name" value="Leucine-rich Repeat Variant"/>
    <property type="match status" value="1"/>
</dbReference>
<evidence type="ECO:0000256" key="1">
    <source>
        <dbReference type="ARBA" id="ARBA00022448"/>
    </source>
</evidence>